<dbReference type="EMBL" id="CP006019">
    <property type="protein sequence ID" value="AIF70301.1"/>
    <property type="molecule type" value="Genomic_DNA"/>
</dbReference>
<dbReference type="RefSeq" id="WP_048165768.1">
    <property type="nucleotide sequence ID" value="NZ_CP006019.1"/>
</dbReference>
<sequence length="155" mass="17823">MFSFLRRKKEEEKAGITVYMSEPTLLYNTKTEKDCIGIIEKHLAPGKIIVPSKYGLRPTEHLIDESDVFVAIAIVGKLTSGVVREIERAQSLKKKIYTLEIARKGDHLEYALIEDVPDELEKLSPEQTKEFYDEFRVEDLPKLSDLFFGSRKSGW</sequence>
<dbReference type="eggNOG" id="arCOG05802">
    <property type="taxonomic scope" value="Archaea"/>
</dbReference>
<evidence type="ECO:0000313" key="1">
    <source>
        <dbReference type="EMBL" id="AIF70301.1"/>
    </source>
</evidence>
<keyword evidence="2" id="KW-1185">Reference proteome</keyword>
<organism evidence="1 2">
    <name type="scientific">Palaeococcus pacificus DY20341</name>
    <dbReference type="NCBI Taxonomy" id="1343739"/>
    <lineage>
        <taxon>Archaea</taxon>
        <taxon>Methanobacteriati</taxon>
        <taxon>Methanobacteriota</taxon>
        <taxon>Thermococci</taxon>
        <taxon>Thermococcales</taxon>
        <taxon>Thermococcaceae</taxon>
        <taxon>Palaeococcus</taxon>
    </lineage>
</organism>
<name>A0A075LVT8_9EURY</name>
<dbReference type="STRING" id="1343739.PAP_09630"/>
<accession>A0A075LVT8</accession>
<dbReference type="Gene3D" id="3.40.50.450">
    <property type="match status" value="1"/>
</dbReference>
<dbReference type="GeneID" id="24843022"/>
<dbReference type="KEGG" id="ppac:PAP_09630"/>
<gene>
    <name evidence="1" type="ORF">PAP_09630</name>
</gene>
<evidence type="ECO:0000313" key="2">
    <source>
        <dbReference type="Proteomes" id="UP000027981"/>
    </source>
</evidence>
<protein>
    <submittedName>
        <fullName evidence="1">Uncharacterized protein</fullName>
    </submittedName>
</protein>
<reference evidence="2" key="1">
    <citation type="submission" date="2013-06" db="EMBL/GenBank/DDBJ databases">
        <title>Complete Genome Sequence of Hyperthermophilic Palaeococcus pacificus DY20341T, Isolated from a Deep-Sea Hydrothermal Sediments.</title>
        <authorList>
            <person name="Zeng X."/>
            <person name="Shao Z."/>
        </authorList>
    </citation>
    <scope>NUCLEOTIDE SEQUENCE [LARGE SCALE GENOMIC DNA]</scope>
    <source>
        <strain evidence="2">DY20341</strain>
    </source>
</reference>
<dbReference type="HOGENOM" id="CLU_1700361_0_0_2"/>
<dbReference type="Proteomes" id="UP000027981">
    <property type="component" value="Chromosome"/>
</dbReference>
<dbReference type="AlphaFoldDB" id="A0A075LVT8"/>
<dbReference type="OrthoDB" id="85626at2157"/>
<reference evidence="1 2" key="2">
    <citation type="journal article" date="2015" name="Genome Announc.">
        <title>Complete Genome Sequence of Hyperthermophilic Piezophilic Archaeon Palaeococcus pacificus DY20341T, Isolated from Deep-Sea Hydrothermal Sediments.</title>
        <authorList>
            <person name="Zeng X."/>
            <person name="Jebbar M."/>
            <person name="Shao Z."/>
        </authorList>
    </citation>
    <scope>NUCLEOTIDE SEQUENCE [LARGE SCALE GENOMIC DNA]</scope>
    <source>
        <strain evidence="1 2">DY20341</strain>
    </source>
</reference>
<proteinExistence type="predicted"/>